<evidence type="ECO:0000256" key="4">
    <source>
        <dbReference type="ARBA" id="ARBA00022606"/>
    </source>
</evidence>
<sequence>MVTCVHANHETLQQVMQILRKCKIVCGIVCNLFIVAVIGRTWYVEGSLRSIKLILFALGSFNILALLGLTNLLLQTILSWSCTMFGFKSYVTSIEIFYMIHIVLLIFLIASNFWLTLWLSSFYCLKIVNFKKGIFFTLKLRFSEFLPKLLLFSFADCLWFSVLIVCTVSVNISNASSQNTSSADLSMTSHTLVTVNPSYFVFVLIKSIILLIITLIPIKLTVTSLVKHVKKMKNNDFATPQMEAHITATRTIVQLVLLYALFYVSCICILFKSFVIDNVLVFWFYVVTYPGAQAIVIIFGNSKLKKAAKCVQERVGSINTLKSNHLHNNTQISHLGVPL</sequence>
<keyword evidence="15" id="KW-1185">Reference proteome</keyword>
<dbReference type="PANTHER" id="PTHR11394:SF47">
    <property type="entry name" value="TASTE RECEPTOR TYPE 2 MEMBER 40"/>
    <property type="match status" value="1"/>
</dbReference>
<dbReference type="Pfam" id="PF05296">
    <property type="entry name" value="TAS2R"/>
    <property type="match status" value="1"/>
</dbReference>
<evidence type="ECO:0000256" key="13">
    <source>
        <dbReference type="SAM" id="Phobius"/>
    </source>
</evidence>
<keyword evidence="10 12" id="KW-0807">Transducer</keyword>
<dbReference type="GO" id="GO:0033038">
    <property type="term" value="F:bitter taste receptor activity"/>
    <property type="evidence" value="ECO:0007669"/>
    <property type="project" value="InterPro"/>
</dbReference>
<comment type="similarity">
    <text evidence="2 11">Belongs to the G-protein coupled receptor T2R family.</text>
</comment>
<evidence type="ECO:0000313" key="15">
    <source>
        <dbReference type="Proteomes" id="UP000694569"/>
    </source>
</evidence>
<dbReference type="GO" id="GO:0004930">
    <property type="term" value="F:G protein-coupled receptor activity"/>
    <property type="evidence" value="ECO:0007669"/>
    <property type="project" value="UniProtKB-KW"/>
</dbReference>
<feature type="transmembrane region" description="Helical" evidence="13">
    <location>
        <begin position="280"/>
        <end position="299"/>
    </location>
</feature>
<dbReference type="Ensembl" id="ENSLLET00000037221.1">
    <property type="protein sequence ID" value="ENSLLEP00000035855.1"/>
    <property type="gene ID" value="ENSLLEG00000022655.1"/>
</dbReference>
<feature type="transmembrane region" description="Helical" evidence="13">
    <location>
        <begin position="98"/>
        <end position="128"/>
    </location>
</feature>
<comment type="subcellular location">
    <subcellularLocation>
        <location evidence="1 12">Membrane</location>
        <topology evidence="1 12">Multi-pass membrane protein</topology>
    </subcellularLocation>
</comment>
<feature type="transmembrane region" description="Helical" evidence="13">
    <location>
        <begin position="149"/>
        <end position="172"/>
    </location>
</feature>
<dbReference type="SUPFAM" id="SSF81321">
    <property type="entry name" value="Family A G protein-coupled receptor-like"/>
    <property type="match status" value="1"/>
</dbReference>
<keyword evidence="9 12" id="KW-0675">Receptor</keyword>
<reference evidence="14" key="2">
    <citation type="submission" date="2025-09" db="UniProtKB">
        <authorList>
            <consortium name="Ensembl"/>
        </authorList>
    </citation>
    <scope>IDENTIFICATION</scope>
</reference>
<organism evidence="14 15">
    <name type="scientific">Leptobrachium leishanense</name>
    <name type="common">Leishan spiny toad</name>
    <dbReference type="NCBI Taxonomy" id="445787"/>
    <lineage>
        <taxon>Eukaryota</taxon>
        <taxon>Metazoa</taxon>
        <taxon>Chordata</taxon>
        <taxon>Craniata</taxon>
        <taxon>Vertebrata</taxon>
        <taxon>Euteleostomi</taxon>
        <taxon>Amphibia</taxon>
        <taxon>Batrachia</taxon>
        <taxon>Anura</taxon>
        <taxon>Pelobatoidea</taxon>
        <taxon>Megophryidae</taxon>
        <taxon>Leptobrachium</taxon>
    </lineage>
</organism>
<protein>
    <recommendedName>
        <fullName evidence="12">Taste receptor type 2</fullName>
    </recommendedName>
</protein>
<dbReference type="Proteomes" id="UP000694569">
    <property type="component" value="Unplaced"/>
</dbReference>
<reference evidence="14" key="1">
    <citation type="submission" date="2025-08" db="UniProtKB">
        <authorList>
            <consortium name="Ensembl"/>
        </authorList>
    </citation>
    <scope>IDENTIFICATION</scope>
</reference>
<dbReference type="InterPro" id="IPR007960">
    <property type="entry name" value="TAS2R"/>
</dbReference>
<evidence type="ECO:0000256" key="1">
    <source>
        <dbReference type="ARBA" id="ARBA00004141"/>
    </source>
</evidence>
<evidence type="ECO:0000256" key="5">
    <source>
        <dbReference type="ARBA" id="ARBA00022692"/>
    </source>
</evidence>
<keyword evidence="4 12" id="KW-0716">Sensory transduction</keyword>
<dbReference type="OrthoDB" id="8876749at2759"/>
<evidence type="ECO:0000256" key="10">
    <source>
        <dbReference type="ARBA" id="ARBA00023224"/>
    </source>
</evidence>
<evidence type="ECO:0000256" key="3">
    <source>
        <dbReference type="ARBA" id="ARBA00022480"/>
    </source>
</evidence>
<evidence type="ECO:0000256" key="12">
    <source>
        <dbReference type="RuleBase" id="RU004424"/>
    </source>
</evidence>
<keyword evidence="7 12" id="KW-0297">G-protein coupled receptor</keyword>
<name>A0A8C5QCS8_9ANUR</name>
<proteinExistence type="inferred from homology"/>
<feature type="transmembrane region" description="Helical" evidence="13">
    <location>
        <begin position="199"/>
        <end position="222"/>
    </location>
</feature>
<evidence type="ECO:0000256" key="11">
    <source>
        <dbReference type="RuleBase" id="RU004423"/>
    </source>
</evidence>
<feature type="transmembrane region" description="Helical" evidence="13">
    <location>
        <begin position="24"/>
        <end position="43"/>
    </location>
</feature>
<evidence type="ECO:0000313" key="14">
    <source>
        <dbReference type="Ensembl" id="ENSLLEP00000035855.1"/>
    </source>
</evidence>
<feature type="transmembrane region" description="Helical" evidence="13">
    <location>
        <begin position="252"/>
        <end position="274"/>
    </location>
</feature>
<dbReference type="GeneTree" id="ENSGT01150000286961"/>
<evidence type="ECO:0000256" key="6">
    <source>
        <dbReference type="ARBA" id="ARBA00022989"/>
    </source>
</evidence>
<evidence type="ECO:0000256" key="7">
    <source>
        <dbReference type="ARBA" id="ARBA00023040"/>
    </source>
</evidence>
<keyword evidence="8 12" id="KW-0472">Membrane</keyword>
<keyword evidence="5 12" id="KW-0812">Transmembrane</keyword>
<dbReference type="AlphaFoldDB" id="A0A8C5QCS8"/>
<keyword evidence="6 13" id="KW-1133">Transmembrane helix</keyword>
<evidence type="ECO:0000256" key="9">
    <source>
        <dbReference type="ARBA" id="ARBA00023170"/>
    </source>
</evidence>
<dbReference type="GO" id="GO:0016020">
    <property type="term" value="C:membrane"/>
    <property type="evidence" value="ECO:0007669"/>
    <property type="project" value="UniProtKB-SubCell"/>
</dbReference>
<feature type="transmembrane region" description="Helical" evidence="13">
    <location>
        <begin position="55"/>
        <end position="78"/>
    </location>
</feature>
<evidence type="ECO:0000256" key="8">
    <source>
        <dbReference type="ARBA" id="ARBA00023136"/>
    </source>
</evidence>
<keyword evidence="3 12" id="KW-0919">Taste</keyword>
<dbReference type="PANTHER" id="PTHR11394">
    <property type="entry name" value="TASTE RECEPTOR TYPE 2"/>
    <property type="match status" value="1"/>
</dbReference>
<evidence type="ECO:0000256" key="2">
    <source>
        <dbReference type="ARBA" id="ARBA00007376"/>
    </source>
</evidence>
<accession>A0A8C5QCS8</accession>